<proteinExistence type="predicted"/>
<organism evidence="1 2">
    <name type="scientific">Microbacterium faecale</name>
    <dbReference type="NCBI Taxonomy" id="1804630"/>
    <lineage>
        <taxon>Bacteria</taxon>
        <taxon>Bacillati</taxon>
        <taxon>Actinomycetota</taxon>
        <taxon>Actinomycetes</taxon>
        <taxon>Micrococcales</taxon>
        <taxon>Microbacteriaceae</taxon>
        <taxon>Microbacterium</taxon>
    </lineage>
</organism>
<keyword evidence="2" id="KW-1185">Reference proteome</keyword>
<reference evidence="1" key="1">
    <citation type="journal article" date="2014" name="Int. J. Syst. Evol. Microbiol.">
        <title>Complete genome sequence of Corynebacterium casei LMG S-19264T (=DSM 44701T), isolated from a smear-ripened cheese.</title>
        <authorList>
            <consortium name="US DOE Joint Genome Institute (JGI-PGF)"/>
            <person name="Walter F."/>
            <person name="Albersmeier A."/>
            <person name="Kalinowski J."/>
            <person name="Ruckert C."/>
        </authorList>
    </citation>
    <scope>NUCLEOTIDE SEQUENCE</scope>
    <source>
        <strain evidence="1">CGMCC 1.15152</strain>
    </source>
</reference>
<protein>
    <recommendedName>
        <fullName evidence="3">NYN domain-containing protein</fullName>
    </recommendedName>
</protein>
<evidence type="ECO:0008006" key="3">
    <source>
        <dbReference type="Google" id="ProtNLM"/>
    </source>
</evidence>
<reference evidence="1" key="2">
    <citation type="submission" date="2020-09" db="EMBL/GenBank/DDBJ databases">
        <authorList>
            <person name="Sun Q."/>
            <person name="Zhou Y."/>
        </authorList>
    </citation>
    <scope>NUCLEOTIDE SEQUENCE</scope>
    <source>
        <strain evidence="1">CGMCC 1.15152</strain>
    </source>
</reference>
<dbReference type="EMBL" id="BMHO01000001">
    <property type="protein sequence ID" value="GGD28869.1"/>
    <property type="molecule type" value="Genomic_DNA"/>
</dbReference>
<comment type="caution">
    <text evidence="1">The sequence shown here is derived from an EMBL/GenBank/DDBJ whole genome shotgun (WGS) entry which is preliminary data.</text>
</comment>
<evidence type="ECO:0000313" key="1">
    <source>
        <dbReference type="EMBL" id="GGD28869.1"/>
    </source>
</evidence>
<dbReference type="AlphaFoldDB" id="A0A917DDD7"/>
<dbReference type="Gene3D" id="3.40.50.1010">
    <property type="entry name" value="5'-nuclease"/>
    <property type="match status" value="1"/>
</dbReference>
<sequence length="234" mass="27273">MGARMTLRASVVIDYQNVHLTAYDVFNRRGERHDSLIHPMQFAHRSIAERNRRQREGYALATLHRTIVCRGLPHADYDWEQNRRCLDQKTEWEAAGAEVHLRDLKYDFERDARGRPILDIHGKRIPQGRPREKGIDVLCALACLREAARIDVDVVILASRDTDLVPALDEVYDHHTLEPQRYARIETASWHNPTAQAEGNRHFGSLRATSPRRIWNTNLDRACYEASLDRRDYR</sequence>
<accession>A0A917DDD7</accession>
<evidence type="ECO:0000313" key="2">
    <source>
        <dbReference type="Proteomes" id="UP000633205"/>
    </source>
</evidence>
<dbReference type="Proteomes" id="UP000633205">
    <property type="component" value="Unassembled WGS sequence"/>
</dbReference>
<name>A0A917DDD7_9MICO</name>
<gene>
    <name evidence="1" type="ORF">GCM10010915_06190</name>
</gene>